<dbReference type="PANTHER" id="PTHR12977">
    <property type="entry name" value="SUPPRESSOR OF VARIEGATION 4-20-RELATED"/>
    <property type="match status" value="1"/>
</dbReference>
<feature type="compositionally biased region" description="Low complexity" evidence="9">
    <location>
        <begin position="781"/>
        <end position="796"/>
    </location>
</feature>
<feature type="region of interest" description="Disordered" evidence="9">
    <location>
        <begin position="1099"/>
        <end position="1119"/>
    </location>
</feature>
<keyword evidence="5" id="KW-0808">Transferase</keyword>
<feature type="compositionally biased region" description="Low complexity" evidence="9">
    <location>
        <begin position="1105"/>
        <end position="1119"/>
    </location>
</feature>
<feature type="region of interest" description="Disordered" evidence="9">
    <location>
        <begin position="33"/>
        <end position="60"/>
    </location>
</feature>
<name>A0A9P5MZZ2_9AGAM</name>
<feature type="signal peptide" evidence="10">
    <location>
        <begin position="1"/>
        <end position="29"/>
    </location>
</feature>
<dbReference type="InterPro" id="IPR046341">
    <property type="entry name" value="SET_dom_sf"/>
</dbReference>
<proteinExistence type="predicted"/>
<evidence type="ECO:0000256" key="7">
    <source>
        <dbReference type="ARBA" id="ARBA00022853"/>
    </source>
</evidence>
<gene>
    <name evidence="12" type="ORF">DFH94DRAFT_383661</name>
</gene>
<evidence type="ECO:0000256" key="3">
    <source>
        <dbReference type="ARBA" id="ARBA00022454"/>
    </source>
</evidence>
<keyword evidence="4" id="KW-0489">Methyltransferase</keyword>
<evidence type="ECO:0000313" key="13">
    <source>
        <dbReference type="Proteomes" id="UP000759537"/>
    </source>
</evidence>
<dbReference type="GO" id="GO:0032259">
    <property type="term" value="P:methylation"/>
    <property type="evidence" value="ECO:0007669"/>
    <property type="project" value="UniProtKB-KW"/>
</dbReference>
<feature type="region of interest" description="Disordered" evidence="9">
    <location>
        <begin position="491"/>
        <end position="604"/>
    </location>
</feature>
<keyword evidence="10" id="KW-0732">Signal</keyword>
<feature type="compositionally biased region" description="Acidic residues" evidence="9">
    <location>
        <begin position="1033"/>
        <end position="1047"/>
    </location>
</feature>
<dbReference type="Gene3D" id="2.170.270.10">
    <property type="entry name" value="SET domain"/>
    <property type="match status" value="1"/>
</dbReference>
<evidence type="ECO:0000313" key="12">
    <source>
        <dbReference type="EMBL" id="KAF8482865.1"/>
    </source>
</evidence>
<feature type="compositionally biased region" description="Acidic residues" evidence="9">
    <location>
        <begin position="371"/>
        <end position="381"/>
    </location>
</feature>
<feature type="compositionally biased region" description="Acidic residues" evidence="9">
    <location>
        <begin position="1001"/>
        <end position="1018"/>
    </location>
</feature>
<evidence type="ECO:0000256" key="1">
    <source>
        <dbReference type="ARBA" id="ARBA00004123"/>
    </source>
</evidence>
<feature type="region of interest" description="Disordered" evidence="9">
    <location>
        <begin position="319"/>
        <end position="391"/>
    </location>
</feature>
<evidence type="ECO:0000256" key="2">
    <source>
        <dbReference type="ARBA" id="ARBA00004286"/>
    </source>
</evidence>
<comment type="subcellular location">
    <subcellularLocation>
        <location evidence="2">Chromosome</location>
    </subcellularLocation>
    <subcellularLocation>
        <location evidence="1">Nucleus</location>
    </subcellularLocation>
</comment>
<dbReference type="AlphaFoldDB" id="A0A9P5MZZ2"/>
<dbReference type="PROSITE" id="PS50280">
    <property type="entry name" value="SET"/>
    <property type="match status" value="1"/>
</dbReference>
<dbReference type="GO" id="GO:0005694">
    <property type="term" value="C:chromosome"/>
    <property type="evidence" value="ECO:0007669"/>
    <property type="project" value="UniProtKB-SubCell"/>
</dbReference>
<dbReference type="EMBL" id="WHVB01000005">
    <property type="protein sequence ID" value="KAF8482865.1"/>
    <property type="molecule type" value="Genomic_DNA"/>
</dbReference>
<evidence type="ECO:0000256" key="5">
    <source>
        <dbReference type="ARBA" id="ARBA00022679"/>
    </source>
</evidence>
<feature type="compositionally biased region" description="Basic and acidic residues" evidence="9">
    <location>
        <begin position="867"/>
        <end position="879"/>
    </location>
</feature>
<feature type="compositionally biased region" description="Acidic residues" evidence="9">
    <location>
        <begin position="336"/>
        <end position="348"/>
    </location>
</feature>
<organism evidence="12 13">
    <name type="scientific">Russula ochroleuca</name>
    <dbReference type="NCBI Taxonomy" id="152965"/>
    <lineage>
        <taxon>Eukaryota</taxon>
        <taxon>Fungi</taxon>
        <taxon>Dikarya</taxon>
        <taxon>Basidiomycota</taxon>
        <taxon>Agaricomycotina</taxon>
        <taxon>Agaricomycetes</taxon>
        <taxon>Russulales</taxon>
        <taxon>Russulaceae</taxon>
        <taxon>Russula</taxon>
    </lineage>
</organism>
<comment type="caution">
    <text evidence="12">The sequence shown here is derived from an EMBL/GenBank/DDBJ whole genome shotgun (WGS) entry which is preliminary data.</text>
</comment>
<dbReference type="Proteomes" id="UP000759537">
    <property type="component" value="Unassembled WGS sequence"/>
</dbReference>
<feature type="compositionally biased region" description="Low complexity" evidence="9">
    <location>
        <begin position="411"/>
        <end position="425"/>
    </location>
</feature>
<dbReference type="GO" id="GO:0042799">
    <property type="term" value="F:histone H4K20 methyltransferase activity"/>
    <property type="evidence" value="ECO:0007669"/>
    <property type="project" value="UniProtKB-ARBA"/>
</dbReference>
<feature type="region of interest" description="Disordered" evidence="9">
    <location>
        <begin position="404"/>
        <end position="452"/>
    </location>
</feature>
<keyword evidence="8" id="KW-0539">Nucleus</keyword>
<dbReference type="InterPro" id="IPR041938">
    <property type="entry name" value="Hist-Lys_N-MTase_N"/>
</dbReference>
<reference evidence="12" key="2">
    <citation type="journal article" date="2020" name="Nat. Commun.">
        <title>Large-scale genome sequencing of mycorrhizal fungi provides insights into the early evolution of symbiotic traits.</title>
        <authorList>
            <person name="Miyauchi S."/>
            <person name="Kiss E."/>
            <person name="Kuo A."/>
            <person name="Drula E."/>
            <person name="Kohler A."/>
            <person name="Sanchez-Garcia M."/>
            <person name="Morin E."/>
            <person name="Andreopoulos B."/>
            <person name="Barry K.W."/>
            <person name="Bonito G."/>
            <person name="Buee M."/>
            <person name="Carver A."/>
            <person name="Chen C."/>
            <person name="Cichocki N."/>
            <person name="Clum A."/>
            <person name="Culley D."/>
            <person name="Crous P.W."/>
            <person name="Fauchery L."/>
            <person name="Girlanda M."/>
            <person name="Hayes R.D."/>
            <person name="Keri Z."/>
            <person name="LaButti K."/>
            <person name="Lipzen A."/>
            <person name="Lombard V."/>
            <person name="Magnuson J."/>
            <person name="Maillard F."/>
            <person name="Murat C."/>
            <person name="Nolan M."/>
            <person name="Ohm R.A."/>
            <person name="Pangilinan J."/>
            <person name="Pereira M.F."/>
            <person name="Perotto S."/>
            <person name="Peter M."/>
            <person name="Pfister S."/>
            <person name="Riley R."/>
            <person name="Sitrit Y."/>
            <person name="Stielow J.B."/>
            <person name="Szollosi G."/>
            <person name="Zifcakova L."/>
            <person name="Stursova M."/>
            <person name="Spatafora J.W."/>
            <person name="Tedersoo L."/>
            <person name="Vaario L.M."/>
            <person name="Yamada A."/>
            <person name="Yan M."/>
            <person name="Wang P."/>
            <person name="Xu J."/>
            <person name="Bruns T."/>
            <person name="Baldrian P."/>
            <person name="Vilgalys R."/>
            <person name="Dunand C."/>
            <person name="Henrissat B."/>
            <person name="Grigoriev I.V."/>
            <person name="Hibbett D."/>
            <person name="Nagy L.G."/>
            <person name="Martin F.M."/>
        </authorList>
    </citation>
    <scope>NUCLEOTIDE SEQUENCE</scope>
    <source>
        <strain evidence="12">Prilba</strain>
    </source>
</reference>
<feature type="compositionally biased region" description="Low complexity" evidence="9">
    <location>
        <begin position="516"/>
        <end position="532"/>
    </location>
</feature>
<feature type="compositionally biased region" description="Low complexity" evidence="9">
    <location>
        <begin position="698"/>
        <end position="709"/>
    </location>
</feature>
<keyword evidence="7" id="KW-0156">Chromatin regulator</keyword>
<dbReference type="InterPro" id="IPR001214">
    <property type="entry name" value="SET_dom"/>
</dbReference>
<keyword evidence="3" id="KW-0158">Chromosome</keyword>
<dbReference type="SUPFAM" id="SSF82199">
    <property type="entry name" value="SET domain"/>
    <property type="match status" value="1"/>
</dbReference>
<dbReference type="Pfam" id="PF00856">
    <property type="entry name" value="SET"/>
    <property type="match status" value="1"/>
</dbReference>
<dbReference type="GO" id="GO:0005634">
    <property type="term" value="C:nucleus"/>
    <property type="evidence" value="ECO:0007669"/>
    <property type="project" value="UniProtKB-SubCell"/>
</dbReference>
<keyword evidence="13" id="KW-1185">Reference proteome</keyword>
<feature type="compositionally biased region" description="Low complexity" evidence="9">
    <location>
        <begin position="442"/>
        <end position="451"/>
    </location>
</feature>
<dbReference type="InterPro" id="IPR039977">
    <property type="entry name" value="Suv4-20/Set9"/>
</dbReference>
<evidence type="ECO:0000256" key="4">
    <source>
        <dbReference type="ARBA" id="ARBA00022603"/>
    </source>
</evidence>
<evidence type="ECO:0000256" key="10">
    <source>
        <dbReference type="SAM" id="SignalP"/>
    </source>
</evidence>
<evidence type="ECO:0000256" key="9">
    <source>
        <dbReference type="SAM" id="MobiDB-lite"/>
    </source>
</evidence>
<evidence type="ECO:0000256" key="6">
    <source>
        <dbReference type="ARBA" id="ARBA00022691"/>
    </source>
</evidence>
<dbReference type="SMART" id="SM00317">
    <property type="entry name" value="SET"/>
    <property type="match status" value="1"/>
</dbReference>
<reference evidence="12" key="1">
    <citation type="submission" date="2019-10" db="EMBL/GenBank/DDBJ databases">
        <authorList>
            <consortium name="DOE Joint Genome Institute"/>
            <person name="Kuo A."/>
            <person name="Miyauchi S."/>
            <person name="Kiss E."/>
            <person name="Drula E."/>
            <person name="Kohler A."/>
            <person name="Sanchez-Garcia M."/>
            <person name="Andreopoulos B."/>
            <person name="Barry K.W."/>
            <person name="Bonito G."/>
            <person name="Buee M."/>
            <person name="Carver A."/>
            <person name="Chen C."/>
            <person name="Cichocki N."/>
            <person name="Clum A."/>
            <person name="Culley D."/>
            <person name="Crous P.W."/>
            <person name="Fauchery L."/>
            <person name="Girlanda M."/>
            <person name="Hayes R."/>
            <person name="Keri Z."/>
            <person name="LaButti K."/>
            <person name="Lipzen A."/>
            <person name="Lombard V."/>
            <person name="Magnuson J."/>
            <person name="Maillard F."/>
            <person name="Morin E."/>
            <person name="Murat C."/>
            <person name="Nolan M."/>
            <person name="Ohm R."/>
            <person name="Pangilinan J."/>
            <person name="Pereira M."/>
            <person name="Perotto S."/>
            <person name="Peter M."/>
            <person name="Riley R."/>
            <person name="Sitrit Y."/>
            <person name="Stielow B."/>
            <person name="Szollosi G."/>
            <person name="Zifcakova L."/>
            <person name="Stursova M."/>
            <person name="Spatafora J.W."/>
            <person name="Tedersoo L."/>
            <person name="Vaario L.-M."/>
            <person name="Yamada A."/>
            <person name="Yan M."/>
            <person name="Wang P."/>
            <person name="Xu J."/>
            <person name="Bruns T."/>
            <person name="Baldrian P."/>
            <person name="Vilgalys R."/>
            <person name="Henrissat B."/>
            <person name="Grigoriev I.V."/>
            <person name="Hibbett D."/>
            <person name="Nagy L.G."/>
            <person name="Martin F.M."/>
        </authorList>
    </citation>
    <scope>NUCLEOTIDE SEQUENCE</scope>
    <source>
        <strain evidence="12">Prilba</strain>
    </source>
</reference>
<feature type="compositionally biased region" description="Polar residues" evidence="9">
    <location>
        <begin position="880"/>
        <end position="889"/>
    </location>
</feature>
<dbReference type="Gene3D" id="1.10.10.1700">
    <property type="entry name" value="Histone-lysine N-methyltransferase"/>
    <property type="match status" value="1"/>
</dbReference>
<keyword evidence="6" id="KW-0949">S-adenosyl-L-methionine</keyword>
<sequence>MGVSVRASCPSHLHKFPFFLILSLPLSHFLPSPPPSPKPSQMAISPMGPPRHKKPSRTKWRSTKVMKVHDLARDDDFLSHLLVEKLGTGDIPLLVHKMDPSRRLPKTNTQDLMSIVRHLVLAKGSSVTAIHDAVDRLIELPSVRYFTKGFTEREINSFATHASRYMELYLTSGSIEIAHTQRYSHRTGKSELCILATRALAPGTVLSELKGSMADLTETDEVELKRTDRRNSHGGIRRDFSVIHSKQLKKNHLFLGPARFVNHDCDNNCELFREGRYITFRVVRPIAVGEEVTAHYGDGYFGRGNRDCLCETCEKRGMGGYGPPMQLTDDGRSDESSDVELPEKDGDEPAVNVNERRTRRGVYAVLKELDGEPAEDTEVEPESTTPGGETPCAIDFALEVEVTETEPDAMSTGPTSLPPSRSSLIPPLPIGGGGLATPEPDSASAASGSALSRRRSIKPCELSACASPAPSVARSVTPVFEPIITTRLQKKARELQQQEQQQLVTPPLSEDTASVAGSASAPARTTRSASRGNGKSIATGELDRVLRGRPALRSGSLPLSASTSTSKQKTKAVEEGTRNKDKGKGKASAREKTDSSKKGKASDPAVPTCVTCLSVLPIISLDRMIVYGDFDNTNGKGKKEKRECPRCLRHYAIYELPWPHRTSAQVATMPTPRESTPAEPAPRPNTHKLLHAVGKKLAATAASTSAPSTITKRKRQESPPMSKHKRRKTLSSIPLPAAHPRELIRKGWSRSGRKHLPSVKAREIEPIQVQKRPRGRPRLHPIPTSSTQPASSTSISGPPPSPPVTVSAPPALHFSASVSPARTAKSRAVDDQPRENNGRFGKKASTNGRFRRRLGPTPALHRTRAQRAQERAAAQRERGSSSAGHSEATTVKRERSYEDEDAHDIDMYGPEESAKRPRVSSGPGYPPTQYFTPNPMSFARKKWAPARPPPPPTHHLRSLGAPRYPDPDVRNARQQTSLSSSVPIMSSLSSPPPPLPPLLAEGEDVEDEPDGGESDDGDLPVTPENVPGPDPDAQGDVDAGLESDDNELPLPGSSTKYLPTLWNPSPFAFAARRWASHDGSRQYEQDQERSQFFLASHRTEQTFSTPRRGPAAGWGAGTPTNVSAVVGDASRAPGDRACGGSAAGGTARAEWMQMNGTAKDFGMWDPYRDSVSSSEEEVCRLRPVLT</sequence>
<dbReference type="CDD" id="cd10524">
    <property type="entry name" value="SET_Suv4-20-like"/>
    <property type="match status" value="1"/>
</dbReference>
<feature type="compositionally biased region" description="Basic and acidic residues" evidence="9">
    <location>
        <begin position="827"/>
        <end position="837"/>
    </location>
</feature>
<feature type="compositionally biased region" description="Low complexity" evidence="9">
    <location>
        <begin position="977"/>
        <end position="989"/>
    </location>
</feature>
<feature type="compositionally biased region" description="Basic residues" evidence="9">
    <location>
        <begin position="747"/>
        <end position="757"/>
    </location>
</feature>
<accession>A0A9P5MZZ2</accession>
<dbReference type="OrthoDB" id="6627536at2759"/>
<feature type="compositionally biased region" description="Basic and acidic residues" evidence="9">
    <location>
        <begin position="571"/>
        <end position="601"/>
    </location>
</feature>
<feature type="region of interest" description="Disordered" evidence="9">
    <location>
        <begin position="696"/>
        <end position="1052"/>
    </location>
</feature>
<feature type="compositionally biased region" description="Basic residues" evidence="9">
    <location>
        <begin position="50"/>
        <end position="60"/>
    </location>
</feature>
<evidence type="ECO:0000259" key="11">
    <source>
        <dbReference type="PROSITE" id="PS50280"/>
    </source>
</evidence>
<feature type="chain" id="PRO_5040133809" description="SET domain-containing protein" evidence="10">
    <location>
        <begin position="30"/>
        <end position="1186"/>
    </location>
</feature>
<evidence type="ECO:0000256" key="8">
    <source>
        <dbReference type="ARBA" id="ARBA00023242"/>
    </source>
</evidence>
<dbReference type="PANTHER" id="PTHR12977:SF4">
    <property type="entry name" value="HISTONE-LYSINE N-METHYLTRANSFERASE KMT5B"/>
    <property type="match status" value="1"/>
</dbReference>
<protein>
    <recommendedName>
        <fullName evidence="11">SET domain-containing protein</fullName>
    </recommendedName>
</protein>
<feature type="domain" description="SET" evidence="11">
    <location>
        <begin position="173"/>
        <end position="297"/>
    </location>
</feature>